<evidence type="ECO:0000313" key="2">
    <source>
        <dbReference type="Ensembl" id="ENSMMMP00000013769.1"/>
    </source>
</evidence>
<evidence type="ECO:0000256" key="1">
    <source>
        <dbReference type="SAM" id="MobiDB-lite"/>
    </source>
</evidence>
<evidence type="ECO:0000313" key="3">
    <source>
        <dbReference type="Proteomes" id="UP000694407"/>
    </source>
</evidence>
<feature type="region of interest" description="Disordered" evidence="1">
    <location>
        <begin position="1"/>
        <end position="65"/>
    </location>
</feature>
<dbReference type="Proteomes" id="UP000694407">
    <property type="component" value="Unplaced"/>
</dbReference>
<proteinExistence type="predicted"/>
<reference evidence="2" key="1">
    <citation type="submission" date="2025-08" db="UniProtKB">
        <authorList>
            <consortium name="Ensembl"/>
        </authorList>
    </citation>
    <scope>IDENTIFICATION</scope>
</reference>
<dbReference type="Ensembl" id="ENSMMMT00000015715.1">
    <property type="protein sequence ID" value="ENSMMMP00000013769.1"/>
    <property type="gene ID" value="ENSMMMG00000012284.1"/>
</dbReference>
<reference evidence="2" key="2">
    <citation type="submission" date="2025-09" db="UniProtKB">
        <authorList>
            <consortium name="Ensembl"/>
        </authorList>
    </citation>
    <scope>IDENTIFICATION</scope>
</reference>
<sequence>TPVCPRSGAAPSHTRETTEVGRAGSILQASPGAGHWACPSQVETEAVTEPQAGSTWSQSAGSRQVQWGTPVIPGAWEAEAGGSRVGGQPQPLRP</sequence>
<dbReference type="AlphaFoldDB" id="A0A8C6ET22"/>
<accession>A0A8C6ET22</accession>
<name>A0A8C6ET22_MARMA</name>
<organism evidence="2 3">
    <name type="scientific">Marmota marmota marmota</name>
    <name type="common">Alpine marmot</name>
    <dbReference type="NCBI Taxonomy" id="9994"/>
    <lineage>
        <taxon>Eukaryota</taxon>
        <taxon>Metazoa</taxon>
        <taxon>Chordata</taxon>
        <taxon>Craniata</taxon>
        <taxon>Vertebrata</taxon>
        <taxon>Euteleostomi</taxon>
        <taxon>Mammalia</taxon>
        <taxon>Eutheria</taxon>
        <taxon>Euarchontoglires</taxon>
        <taxon>Glires</taxon>
        <taxon>Rodentia</taxon>
        <taxon>Sciuromorpha</taxon>
        <taxon>Sciuridae</taxon>
        <taxon>Xerinae</taxon>
        <taxon>Marmotini</taxon>
        <taxon>Marmota</taxon>
    </lineage>
</organism>
<keyword evidence="3" id="KW-1185">Reference proteome</keyword>
<protein>
    <submittedName>
        <fullName evidence="2">Uncharacterized protein</fullName>
    </submittedName>
</protein>
<feature type="compositionally biased region" description="Polar residues" evidence="1">
    <location>
        <begin position="51"/>
        <end position="65"/>
    </location>
</feature>